<feature type="region of interest" description="Disordered" evidence="1">
    <location>
        <begin position="26"/>
        <end position="58"/>
    </location>
</feature>
<gene>
    <name evidence="2" type="ORF">B0T11DRAFT_16847</name>
</gene>
<feature type="compositionally biased region" description="Low complexity" evidence="1">
    <location>
        <begin position="40"/>
        <end position="50"/>
    </location>
</feature>
<organism evidence="2 3">
    <name type="scientific">Plectosphaerella cucumerina</name>
    <dbReference type="NCBI Taxonomy" id="40658"/>
    <lineage>
        <taxon>Eukaryota</taxon>
        <taxon>Fungi</taxon>
        <taxon>Dikarya</taxon>
        <taxon>Ascomycota</taxon>
        <taxon>Pezizomycotina</taxon>
        <taxon>Sordariomycetes</taxon>
        <taxon>Hypocreomycetidae</taxon>
        <taxon>Glomerellales</taxon>
        <taxon>Plectosphaerellaceae</taxon>
        <taxon>Plectosphaerella</taxon>
    </lineage>
</organism>
<reference evidence="2" key="1">
    <citation type="journal article" date="2021" name="Nat. Commun.">
        <title>Genetic determinants of endophytism in the Arabidopsis root mycobiome.</title>
        <authorList>
            <person name="Mesny F."/>
            <person name="Miyauchi S."/>
            <person name="Thiergart T."/>
            <person name="Pickel B."/>
            <person name="Atanasova L."/>
            <person name="Karlsson M."/>
            <person name="Huettel B."/>
            <person name="Barry K.W."/>
            <person name="Haridas S."/>
            <person name="Chen C."/>
            <person name="Bauer D."/>
            <person name="Andreopoulos W."/>
            <person name="Pangilinan J."/>
            <person name="LaButti K."/>
            <person name="Riley R."/>
            <person name="Lipzen A."/>
            <person name="Clum A."/>
            <person name="Drula E."/>
            <person name="Henrissat B."/>
            <person name="Kohler A."/>
            <person name="Grigoriev I.V."/>
            <person name="Martin F.M."/>
            <person name="Hacquard S."/>
        </authorList>
    </citation>
    <scope>NUCLEOTIDE SEQUENCE</scope>
    <source>
        <strain evidence="2">MPI-CAGE-AT-0016</strain>
    </source>
</reference>
<protein>
    <submittedName>
        <fullName evidence="2">Uncharacterized protein</fullName>
    </submittedName>
</protein>
<comment type="caution">
    <text evidence="2">The sequence shown here is derived from an EMBL/GenBank/DDBJ whole genome shotgun (WGS) entry which is preliminary data.</text>
</comment>
<dbReference type="EMBL" id="JAGPXD010000001">
    <property type="protein sequence ID" value="KAH7376108.1"/>
    <property type="molecule type" value="Genomic_DNA"/>
</dbReference>
<feature type="region of interest" description="Disordered" evidence="1">
    <location>
        <begin position="123"/>
        <end position="222"/>
    </location>
</feature>
<feature type="region of interest" description="Disordered" evidence="1">
    <location>
        <begin position="363"/>
        <end position="389"/>
    </location>
</feature>
<proteinExistence type="predicted"/>
<feature type="compositionally biased region" description="Pro residues" evidence="1">
    <location>
        <begin position="92"/>
        <end position="110"/>
    </location>
</feature>
<evidence type="ECO:0000313" key="3">
    <source>
        <dbReference type="Proteomes" id="UP000813385"/>
    </source>
</evidence>
<feature type="compositionally biased region" description="Low complexity" evidence="1">
    <location>
        <begin position="167"/>
        <end position="176"/>
    </location>
</feature>
<keyword evidence="3" id="KW-1185">Reference proteome</keyword>
<feature type="region of interest" description="Disordered" evidence="1">
    <location>
        <begin position="86"/>
        <end position="110"/>
    </location>
</feature>
<name>A0A8K0TVM8_9PEZI</name>
<sequence length="389" mass="41835">MSAVAECECEWARPLADDLMTFPLPPGTYSWQNWEPPRRPSSSHISPNRPKLSLIPSPSRQLRLALHERRRLDTAPAPEANLNARAQATATPPAPAPAPTPAAAPASVPAPSPVPVPVVVRPPVPVRSSSTSSTTSLPHRPRDQRITGPPSPIQITRRSSSLRHASRPSSSSSSASRRPESRAQDVPSSSTTVEPEAAVAFADTDTDLNVQPPTPKRQKAPRPTPICCILEVCRLLLPRPLYPTIGTTCNAPFKWPASRVHPSLASSPAHGNPRDKPRHPTLALCLELLPFSLSLSLPPQRPVVSNESYTMSLLCPPGLPDSLDPDRAGIPQVLSILFCKLPAPPLSPSSVLLFRGQFHGRHLATGTPRRTPPVRAASHDGDNHELDPP</sequence>
<dbReference type="AlphaFoldDB" id="A0A8K0TVM8"/>
<dbReference type="Proteomes" id="UP000813385">
    <property type="component" value="Unassembled WGS sequence"/>
</dbReference>
<evidence type="ECO:0000313" key="2">
    <source>
        <dbReference type="EMBL" id="KAH7376108.1"/>
    </source>
</evidence>
<evidence type="ECO:0000256" key="1">
    <source>
        <dbReference type="SAM" id="MobiDB-lite"/>
    </source>
</evidence>
<accession>A0A8K0TVM8</accession>
<feature type="compositionally biased region" description="Low complexity" evidence="1">
    <location>
        <begin position="126"/>
        <end position="136"/>
    </location>
</feature>
<feature type="compositionally biased region" description="Basic and acidic residues" evidence="1">
    <location>
        <begin position="377"/>
        <end position="389"/>
    </location>
</feature>